<dbReference type="STRING" id="1283841.A0A084R323"/>
<dbReference type="Proteomes" id="UP000028524">
    <property type="component" value="Unassembled WGS sequence"/>
</dbReference>
<proteinExistence type="inferred from homology"/>
<feature type="transmembrane region" description="Helical" evidence="9">
    <location>
        <begin position="431"/>
        <end position="449"/>
    </location>
</feature>
<dbReference type="CDD" id="cd17323">
    <property type="entry name" value="MFS_Tpo1_MDR_like"/>
    <property type="match status" value="1"/>
</dbReference>
<feature type="transmembrane region" description="Helical" evidence="9">
    <location>
        <begin position="125"/>
        <end position="144"/>
    </location>
</feature>
<feature type="transmembrane region" description="Helical" evidence="9">
    <location>
        <begin position="469"/>
        <end position="490"/>
    </location>
</feature>
<feature type="domain" description="Major facilitator superfamily (MFS) profile" evidence="10">
    <location>
        <begin position="55"/>
        <end position="494"/>
    </location>
</feature>
<evidence type="ECO:0000256" key="3">
    <source>
        <dbReference type="ARBA" id="ARBA00008335"/>
    </source>
</evidence>
<dbReference type="PROSITE" id="PS50850">
    <property type="entry name" value="MFS"/>
    <property type="match status" value="1"/>
</dbReference>
<gene>
    <name evidence="11" type="ORF">S40285_04680</name>
</gene>
<dbReference type="AlphaFoldDB" id="A0A084R323"/>
<evidence type="ECO:0000313" key="12">
    <source>
        <dbReference type="Proteomes" id="UP000028524"/>
    </source>
</evidence>
<dbReference type="OrthoDB" id="5141738at2759"/>
<feature type="transmembrane region" description="Helical" evidence="9">
    <location>
        <begin position="150"/>
        <end position="175"/>
    </location>
</feature>
<dbReference type="Pfam" id="PF07690">
    <property type="entry name" value="MFS_1"/>
    <property type="match status" value="1"/>
</dbReference>
<keyword evidence="5 9" id="KW-0812">Transmembrane</keyword>
<sequence length="519" mass="56190">MDLQGDLSKVAKTMPVGGSDTVPGSDNGPINMLTKFPDNDPENPYNWSTRKKLFIITTTSMTLFNSTLASSLPANAMHAITTEFGVAQTPNNPQLALPISLFLAGYIFGPLLFGPQSETSGRRQIMLVAFAGYTAFTLGCALAPNWAVLLVFRLLCGVFASAPLAAGAGIIADIYNDPVIRGRGMTCFYAGNIFAPLIAPAISGYISETTTWRWAFWVGVIVAGVSWVPLVFLPETYGPVLLARRAKSLRKQAVESGQGNSNIYAPIEMERKSWHAALATVLARPVQMFFTELIVSTTSIYMALAYAVYYMFFQTYPIIFRDIYGMTPGFMGLMYLPIGAGIVLGLITCLLWDAYLARARHAAKAWAFKEEYRRLPLACFGGPLYVVGLFWLGWTAREDVSWAVPCVAGTPFGMGNFLVSIALLNYLSDAYGVYSASVMAASSCTRSIFGTALPLGSGEMYASLGVGWATSLIGFISLAMCGIPFVFIYYGDVIRERSKFSQAVARDSLAIDGSGQQSS</sequence>
<feature type="transmembrane region" description="Helical" evidence="9">
    <location>
        <begin position="187"/>
        <end position="206"/>
    </location>
</feature>
<dbReference type="SUPFAM" id="SSF103473">
    <property type="entry name" value="MFS general substrate transporter"/>
    <property type="match status" value="1"/>
</dbReference>
<dbReference type="FunFam" id="1.20.1250.20:FF:000082">
    <property type="entry name" value="MFS multidrug transporter, putative"/>
    <property type="match status" value="1"/>
</dbReference>
<feature type="transmembrane region" description="Helical" evidence="9">
    <location>
        <begin position="53"/>
        <end position="75"/>
    </location>
</feature>
<dbReference type="GO" id="GO:0022857">
    <property type="term" value="F:transmembrane transporter activity"/>
    <property type="evidence" value="ECO:0007669"/>
    <property type="project" value="InterPro"/>
</dbReference>
<dbReference type="InParanoid" id="A0A084R323"/>
<keyword evidence="4" id="KW-1003">Cell membrane</keyword>
<dbReference type="InterPro" id="IPR036259">
    <property type="entry name" value="MFS_trans_sf"/>
</dbReference>
<feature type="region of interest" description="Disordered" evidence="8">
    <location>
        <begin position="10"/>
        <end position="30"/>
    </location>
</feature>
<evidence type="ECO:0000256" key="9">
    <source>
        <dbReference type="SAM" id="Phobius"/>
    </source>
</evidence>
<dbReference type="HOGENOM" id="CLU_008455_11_2_1"/>
<dbReference type="PANTHER" id="PTHR23502">
    <property type="entry name" value="MAJOR FACILITATOR SUPERFAMILY"/>
    <property type="match status" value="1"/>
</dbReference>
<keyword evidence="7 9" id="KW-0472">Membrane</keyword>
<feature type="transmembrane region" description="Helical" evidence="9">
    <location>
        <begin position="375"/>
        <end position="394"/>
    </location>
</feature>
<keyword evidence="6 9" id="KW-1133">Transmembrane helix</keyword>
<dbReference type="Gene3D" id="1.20.1250.20">
    <property type="entry name" value="MFS general substrate transporter like domains"/>
    <property type="match status" value="1"/>
</dbReference>
<dbReference type="PANTHER" id="PTHR23502:SF74">
    <property type="entry name" value="MAJOR FACILITATOR SUPERFAMILY (MFS) PROFILE DOMAIN-CONTAINING PROTEIN"/>
    <property type="match status" value="1"/>
</dbReference>
<evidence type="ECO:0000313" key="11">
    <source>
        <dbReference type="EMBL" id="KFA70608.1"/>
    </source>
</evidence>
<comment type="subcellular location">
    <subcellularLocation>
        <location evidence="2">Cell membrane</location>
    </subcellularLocation>
    <subcellularLocation>
        <location evidence="1">Membrane</location>
        <topology evidence="1">Multi-pass membrane protein</topology>
    </subcellularLocation>
</comment>
<dbReference type="InterPro" id="IPR020846">
    <property type="entry name" value="MFS_dom"/>
</dbReference>
<keyword evidence="12" id="KW-1185">Reference proteome</keyword>
<dbReference type="EMBL" id="KL659168">
    <property type="protein sequence ID" value="KFA70608.1"/>
    <property type="molecule type" value="Genomic_DNA"/>
</dbReference>
<evidence type="ECO:0000256" key="2">
    <source>
        <dbReference type="ARBA" id="ARBA00004236"/>
    </source>
</evidence>
<evidence type="ECO:0000256" key="7">
    <source>
        <dbReference type="ARBA" id="ARBA00023136"/>
    </source>
</evidence>
<accession>A0A084R323</accession>
<feature type="transmembrane region" description="Helical" evidence="9">
    <location>
        <begin position="293"/>
        <end position="313"/>
    </location>
</feature>
<evidence type="ECO:0000256" key="1">
    <source>
        <dbReference type="ARBA" id="ARBA00004141"/>
    </source>
</evidence>
<dbReference type="GO" id="GO:0005886">
    <property type="term" value="C:plasma membrane"/>
    <property type="evidence" value="ECO:0007669"/>
    <property type="project" value="UniProtKB-SubCell"/>
</dbReference>
<protein>
    <recommendedName>
        <fullName evidence="10">Major facilitator superfamily (MFS) profile domain-containing protein</fullName>
    </recommendedName>
</protein>
<dbReference type="InterPro" id="IPR011701">
    <property type="entry name" value="MFS"/>
</dbReference>
<reference evidence="11 12" key="1">
    <citation type="journal article" date="2014" name="BMC Genomics">
        <title>Comparative genome sequencing reveals chemotype-specific gene clusters in the toxigenic black mold Stachybotrys.</title>
        <authorList>
            <person name="Semeiks J."/>
            <person name="Borek D."/>
            <person name="Otwinowski Z."/>
            <person name="Grishin N.V."/>
        </authorList>
    </citation>
    <scope>NUCLEOTIDE SEQUENCE [LARGE SCALE GENOMIC DNA]</scope>
    <source>
        <strain evidence="11 12">IBT 40285</strain>
    </source>
</reference>
<evidence type="ECO:0000256" key="6">
    <source>
        <dbReference type="ARBA" id="ARBA00022989"/>
    </source>
</evidence>
<organism evidence="11 12">
    <name type="scientific">Stachybotrys chlorohalonatus (strain IBT 40285)</name>
    <dbReference type="NCBI Taxonomy" id="1283841"/>
    <lineage>
        <taxon>Eukaryota</taxon>
        <taxon>Fungi</taxon>
        <taxon>Dikarya</taxon>
        <taxon>Ascomycota</taxon>
        <taxon>Pezizomycotina</taxon>
        <taxon>Sordariomycetes</taxon>
        <taxon>Hypocreomycetidae</taxon>
        <taxon>Hypocreales</taxon>
        <taxon>Stachybotryaceae</taxon>
        <taxon>Stachybotrys</taxon>
    </lineage>
</organism>
<feature type="transmembrane region" description="Helical" evidence="9">
    <location>
        <begin position="95"/>
        <end position="113"/>
    </location>
</feature>
<evidence type="ECO:0000256" key="5">
    <source>
        <dbReference type="ARBA" id="ARBA00022692"/>
    </source>
</evidence>
<name>A0A084R323_STAC4</name>
<evidence type="ECO:0000256" key="8">
    <source>
        <dbReference type="SAM" id="MobiDB-lite"/>
    </source>
</evidence>
<comment type="similarity">
    <text evidence="3">Belongs to the major facilitator superfamily.</text>
</comment>
<dbReference type="OMA" id="PEISWIS"/>
<feature type="transmembrane region" description="Helical" evidence="9">
    <location>
        <begin position="333"/>
        <end position="355"/>
    </location>
</feature>
<evidence type="ECO:0000256" key="4">
    <source>
        <dbReference type="ARBA" id="ARBA00022475"/>
    </source>
</evidence>
<evidence type="ECO:0000259" key="10">
    <source>
        <dbReference type="PROSITE" id="PS50850"/>
    </source>
</evidence>
<feature type="transmembrane region" description="Helical" evidence="9">
    <location>
        <begin position="212"/>
        <end position="233"/>
    </location>
</feature>
<feature type="transmembrane region" description="Helical" evidence="9">
    <location>
        <begin position="400"/>
        <end position="424"/>
    </location>
</feature>